<reference evidence="5 6" key="1">
    <citation type="submission" date="2024-06" db="EMBL/GenBank/DDBJ databases">
        <authorList>
            <person name="Kraege A."/>
            <person name="Thomma B."/>
        </authorList>
    </citation>
    <scope>NUCLEOTIDE SEQUENCE [LARGE SCALE GENOMIC DNA]</scope>
</reference>
<feature type="domain" description="Primase C-terminal 2" evidence="3">
    <location>
        <begin position="299"/>
        <end position="379"/>
    </location>
</feature>
<dbReference type="Proteomes" id="UP001497392">
    <property type="component" value="Unassembled WGS sequence"/>
</dbReference>
<dbReference type="PANTHER" id="PTHR35372:SF2">
    <property type="entry name" value="SF3 HELICASE DOMAIN-CONTAINING PROTEIN"/>
    <property type="match status" value="1"/>
</dbReference>
<comment type="caution">
    <text evidence="5">The sequence shown here is derived from an EMBL/GenBank/DDBJ whole genome shotgun (WGS) entry which is preliminary data.</text>
</comment>
<dbReference type="Pfam" id="PF23162">
    <property type="entry name" value="AEP_C962R"/>
    <property type="match status" value="1"/>
</dbReference>
<sequence length="919" mass="104726">MTSTGIAELCVAVEGAHVSEPPPRKTNLYGSETYSLLRTYKGARPPTVYALSNGAWGLPTSKVGEFIKRYAAEHERFYYGLVSLKTDIHPYLLDIDQTELASSLGGPIVVLKTIMDTFETMMTGKGVNIGRVALEHRKHERFHIVYPDCFVDRFVGVEVRKQHLEMLSRDYPGIDWGAIVDESVLKANGLRLLGSFKYSSQKDAAGRDVKKVSKDGKEYLVRKLDQAGGFYVPCSLDSEEMLLRDEKIGEEALLLRSLSTPERTQTDIVTGFPVSDPSCIATEASGGEQASSLQDDDISKLLRILGPDRWRERSSWRDIAIVLQNISGETHKQAWIHLSALHAPEKFTGTEAEGAQWDTFVNGNHDGPSLKVGSLRLWAKEDDPEGYDRIFYRPKFRQMILETPSADAPYACMFRDDTWGRYVSCGKDMYEFTGHRYARVDDFLMKMRIEDVCERELKHLAGVINEEMVEIDAKGKNIPADLKKKREELVNAYKAVRHGFAYIRRDGHLGSILNSLRNKLHDPDLDEQLDGDPYLMGFENGVMDLRTCELRPGSPDDLITMSTGYPYFDEYNPRDEGAVDSFGTSIKSVYPVAEEREGIQKYAGYCLLGLHNEKKFAIFNDVCDGGNGKSTVARLPCRTFGEYACQPKSGFLYKKVFVRDENEHSQGMLGYRHFRLMFIEELDPTKHLDEGLLKMLNGGGCDNRGRLCGSQITKTFPWITKMILCCNEGNMPHFDATDQPLIDRMYCVPHRSKFYSIPAELQSARERGREHSFAADRNLTDNFKTWRPYMMWWCLSGLAKYYRDKFSVIPQSFYEYRDAAIVERDAVNRFLTKSTVKTGDASDFVVRIDLFSDFEIANQAMQQDLRTRVNVDKFFKSMKTFFGGKNHRAQKKRRTDVFVGYKIRISDLVVEEEEEETEV</sequence>
<feature type="domain" description="Bacteriophage/plasmid primase P4 C-terminal" evidence="2">
    <location>
        <begin position="415"/>
        <end position="569"/>
    </location>
</feature>
<organism evidence="5 6">
    <name type="scientific">Coccomyxa viridis</name>
    <dbReference type="NCBI Taxonomy" id="1274662"/>
    <lineage>
        <taxon>Eukaryota</taxon>
        <taxon>Viridiplantae</taxon>
        <taxon>Chlorophyta</taxon>
        <taxon>core chlorophytes</taxon>
        <taxon>Trebouxiophyceae</taxon>
        <taxon>Trebouxiophyceae incertae sedis</taxon>
        <taxon>Coccomyxaceae</taxon>
        <taxon>Coccomyxa</taxon>
    </lineage>
</organism>
<keyword evidence="1" id="KW-0378">Hydrolase</keyword>
<gene>
    <name evidence="5" type="primary">g4028</name>
    <name evidence="5" type="ORF">VP750_LOCUS3434</name>
</gene>
<evidence type="ECO:0000313" key="5">
    <source>
        <dbReference type="EMBL" id="CAL5221775.1"/>
    </source>
</evidence>
<evidence type="ECO:0000259" key="2">
    <source>
        <dbReference type="Pfam" id="PF08706"/>
    </source>
</evidence>
<keyword evidence="6" id="KW-1185">Reference proteome</keyword>
<dbReference type="InterPro" id="IPR056443">
    <property type="entry name" value="AEP_C962R"/>
</dbReference>
<protein>
    <submittedName>
        <fullName evidence="5">G4028 protein</fullName>
    </submittedName>
</protein>
<accession>A0ABP1FT80</accession>
<evidence type="ECO:0000256" key="1">
    <source>
        <dbReference type="ARBA" id="ARBA00022801"/>
    </source>
</evidence>
<dbReference type="Pfam" id="PF08706">
    <property type="entry name" value="D5_N"/>
    <property type="match status" value="1"/>
</dbReference>
<dbReference type="InterPro" id="IPR051620">
    <property type="entry name" value="ORF904-like_C"/>
</dbReference>
<dbReference type="Pfam" id="PF08707">
    <property type="entry name" value="PriCT_2"/>
    <property type="match status" value="1"/>
</dbReference>
<name>A0ABP1FT80_9CHLO</name>
<evidence type="ECO:0000259" key="3">
    <source>
        <dbReference type="Pfam" id="PF08707"/>
    </source>
</evidence>
<dbReference type="EMBL" id="CAXHTA020000005">
    <property type="protein sequence ID" value="CAL5221775.1"/>
    <property type="molecule type" value="Genomic_DNA"/>
</dbReference>
<dbReference type="InterPro" id="IPR014818">
    <property type="entry name" value="Phage/plasmid_primase_P4_C"/>
</dbReference>
<proteinExistence type="predicted"/>
<feature type="domain" description="C962R-like N-terminal AEP" evidence="4">
    <location>
        <begin position="52"/>
        <end position="199"/>
    </location>
</feature>
<evidence type="ECO:0000313" key="6">
    <source>
        <dbReference type="Proteomes" id="UP001497392"/>
    </source>
</evidence>
<evidence type="ECO:0000259" key="4">
    <source>
        <dbReference type="Pfam" id="PF23162"/>
    </source>
</evidence>
<dbReference type="InterPro" id="IPR014819">
    <property type="entry name" value="PriCT_2"/>
</dbReference>
<dbReference type="PANTHER" id="PTHR35372">
    <property type="entry name" value="ATP BINDING PROTEIN-RELATED"/>
    <property type="match status" value="1"/>
</dbReference>